<keyword evidence="5" id="KW-1185">Reference proteome</keyword>
<evidence type="ECO:0000256" key="2">
    <source>
        <dbReference type="PIRNR" id="PIRNR036893"/>
    </source>
</evidence>
<feature type="chain" id="PRO_5045015769" description="Outer membrane lipoprotein Blc" evidence="2">
    <location>
        <begin position="22"/>
        <end position="182"/>
    </location>
</feature>
<protein>
    <recommendedName>
        <fullName evidence="2">Outer membrane lipoprotein Blc</fullName>
    </recommendedName>
</protein>
<dbReference type="InterPro" id="IPR002446">
    <property type="entry name" value="Lipocalin_bac"/>
</dbReference>
<keyword evidence="2" id="KW-0472">Membrane</keyword>
<dbReference type="CDD" id="cd19438">
    <property type="entry name" value="lipocalin_Blc-like"/>
    <property type="match status" value="1"/>
</dbReference>
<evidence type="ECO:0000259" key="3">
    <source>
        <dbReference type="Pfam" id="PF08212"/>
    </source>
</evidence>
<dbReference type="Pfam" id="PF08212">
    <property type="entry name" value="Lipocalin_2"/>
    <property type="match status" value="1"/>
</dbReference>
<dbReference type="PIRSF" id="PIRSF036893">
    <property type="entry name" value="Lipocalin_ApoD"/>
    <property type="match status" value="1"/>
</dbReference>
<comment type="function">
    <text evidence="2">Involved in the storage or transport of lipids necessary for membrane maintenance under stressful conditions. Displays a binding preference for lysophospholipids.</text>
</comment>
<dbReference type="PROSITE" id="PS00213">
    <property type="entry name" value="LIPOCALIN"/>
    <property type="match status" value="1"/>
</dbReference>
<keyword evidence="2" id="KW-0998">Cell outer membrane</keyword>
<feature type="signal peptide" evidence="2">
    <location>
        <begin position="1"/>
        <end position="21"/>
    </location>
</feature>
<feature type="domain" description="Lipocalin/cytosolic fatty-acid binding" evidence="3">
    <location>
        <begin position="40"/>
        <end position="180"/>
    </location>
</feature>
<dbReference type="InterPro" id="IPR047202">
    <property type="entry name" value="Lipocalin_Blc-like_dom"/>
</dbReference>
<organism evidence="4 5">
    <name type="scientific">Tropicimonas aquimaris</name>
    <dbReference type="NCBI Taxonomy" id="914152"/>
    <lineage>
        <taxon>Bacteria</taxon>
        <taxon>Pseudomonadati</taxon>
        <taxon>Pseudomonadota</taxon>
        <taxon>Alphaproteobacteria</taxon>
        <taxon>Rhodobacterales</taxon>
        <taxon>Roseobacteraceae</taxon>
        <taxon>Tropicimonas</taxon>
    </lineage>
</organism>
<keyword evidence="2" id="KW-0446">Lipid-binding</keyword>
<dbReference type="RefSeq" id="WP_386075318.1">
    <property type="nucleotide sequence ID" value="NZ_JBHTJT010000030.1"/>
</dbReference>
<dbReference type="PANTHER" id="PTHR10612:SF34">
    <property type="entry name" value="APOLIPOPROTEIN D"/>
    <property type="match status" value="1"/>
</dbReference>
<dbReference type="PRINTS" id="PR01171">
    <property type="entry name" value="BCTLIPOCALIN"/>
</dbReference>
<comment type="subcellular location">
    <subcellularLocation>
        <location evidence="2">Cell outer membrane</location>
    </subcellularLocation>
</comment>
<dbReference type="InterPro" id="IPR000566">
    <property type="entry name" value="Lipocln_cytosolic_FA-bd_dom"/>
</dbReference>
<gene>
    <name evidence="4" type="ORF">ACFQ2S_13935</name>
</gene>
<proteinExistence type="inferred from homology"/>
<evidence type="ECO:0000313" key="5">
    <source>
        <dbReference type="Proteomes" id="UP001597108"/>
    </source>
</evidence>
<evidence type="ECO:0000313" key="4">
    <source>
        <dbReference type="EMBL" id="MFD0980748.1"/>
    </source>
</evidence>
<dbReference type="InterPro" id="IPR022272">
    <property type="entry name" value="Lipocalin_CS"/>
</dbReference>
<sequence>MIRIMLIAGAAVSALAGSASLAGTDRYRDTETQMSVVQNLDVDRYMGTWYEIARFPNRFEQGCEGVTADYARTGDGEISVINTCRKGAPDGPIERAEGEAEVVAPGRLKVSFVPWLPFARGDYWVLHIDPAYSVAVVGEPSGKTGWILARSPQISSAKRAEAEAELERNGYDPTQLRDVAHR</sequence>
<dbReference type="SUPFAM" id="SSF50814">
    <property type="entry name" value="Lipocalins"/>
    <property type="match status" value="1"/>
</dbReference>
<dbReference type="Proteomes" id="UP001597108">
    <property type="component" value="Unassembled WGS sequence"/>
</dbReference>
<accession>A0ABW3ITP4</accession>
<comment type="caution">
    <text evidence="4">The sequence shown here is derived from an EMBL/GenBank/DDBJ whole genome shotgun (WGS) entry which is preliminary data.</text>
</comment>
<dbReference type="InterPro" id="IPR022271">
    <property type="entry name" value="Lipocalin_ApoD"/>
</dbReference>
<comment type="similarity">
    <text evidence="1 2">Belongs to the calycin superfamily. Lipocalin family.</text>
</comment>
<name>A0ABW3ITP4_9RHOB</name>
<dbReference type="InterPro" id="IPR012674">
    <property type="entry name" value="Calycin"/>
</dbReference>
<dbReference type="PANTHER" id="PTHR10612">
    <property type="entry name" value="APOLIPOPROTEIN D"/>
    <property type="match status" value="1"/>
</dbReference>
<comment type="subunit">
    <text evidence="2">Homodimer.</text>
</comment>
<reference evidence="5" key="1">
    <citation type="journal article" date="2019" name="Int. J. Syst. Evol. Microbiol.">
        <title>The Global Catalogue of Microorganisms (GCM) 10K type strain sequencing project: providing services to taxonomists for standard genome sequencing and annotation.</title>
        <authorList>
            <consortium name="The Broad Institute Genomics Platform"/>
            <consortium name="The Broad Institute Genome Sequencing Center for Infectious Disease"/>
            <person name="Wu L."/>
            <person name="Ma J."/>
        </authorList>
    </citation>
    <scope>NUCLEOTIDE SEQUENCE [LARGE SCALE GENOMIC DNA]</scope>
    <source>
        <strain evidence="5">CCUG 60524</strain>
    </source>
</reference>
<keyword evidence="2" id="KW-0732">Signal</keyword>
<evidence type="ECO:0000256" key="1">
    <source>
        <dbReference type="ARBA" id="ARBA00006889"/>
    </source>
</evidence>
<keyword evidence="2" id="KW-0449">Lipoprotein</keyword>
<dbReference type="EMBL" id="JBHTJT010000030">
    <property type="protein sequence ID" value="MFD0980748.1"/>
    <property type="molecule type" value="Genomic_DNA"/>
</dbReference>
<dbReference type="Gene3D" id="2.40.128.20">
    <property type="match status" value="1"/>
</dbReference>